<evidence type="ECO:0000259" key="2">
    <source>
        <dbReference type="PROSITE" id="PS50887"/>
    </source>
</evidence>
<reference evidence="3" key="2">
    <citation type="submission" date="2021-04" db="EMBL/GenBank/DDBJ databases">
        <authorList>
            <person name="Gilroy R."/>
        </authorList>
    </citation>
    <scope>NUCLEOTIDE SEQUENCE</scope>
    <source>
        <strain evidence="3">CHK188-5543</strain>
    </source>
</reference>
<dbReference type="InterPro" id="IPR050469">
    <property type="entry name" value="Diguanylate_Cyclase"/>
</dbReference>
<feature type="transmembrane region" description="Helical" evidence="1">
    <location>
        <begin position="64"/>
        <end position="83"/>
    </location>
</feature>
<dbReference type="AlphaFoldDB" id="A0A9D1WSC7"/>
<dbReference type="CDD" id="cd01949">
    <property type="entry name" value="GGDEF"/>
    <property type="match status" value="1"/>
</dbReference>
<accession>A0A9D1WSC7</accession>
<sequence length="374" mass="41689">MGKQLAAFFQVPQELRTTVWEDAVQKNRVSLWVICGMIFGMELYNMARVLFWSASGLGTWNNRIYFGMYCALFLSAALYLCLAHWLRRRPAKARFLLQYGAVVFFLLWHAAVNIYDLWRDPESEVSIYFTAVLGLAVFIQMPPPYAALAHLSAYILFMGFAGGRISPGTRLNLTFTAIVALALSLTSFRHAVVFAGQREEIGRMNRRLQVLAQRDPLTGLLNQQTFQQGVQPQLGQAGAERPVTLLIVDLDNFKAVNDSYGHPCGDFVLKEVALRLSTIFADAAGVGRIGGDEFAVLVVGMEEEQLEQAAHRLIHSVAGITWHGKLVGAGCSVGGCRIAEPEEYERLYEETDRALYEAKRQGKGRLCLRCRTAA</sequence>
<gene>
    <name evidence="3" type="ORF">H9736_07130</name>
</gene>
<reference evidence="3" key="1">
    <citation type="journal article" date="2021" name="PeerJ">
        <title>Extensive microbial diversity within the chicken gut microbiome revealed by metagenomics and culture.</title>
        <authorList>
            <person name="Gilroy R."/>
            <person name="Ravi A."/>
            <person name="Getino M."/>
            <person name="Pursley I."/>
            <person name="Horton D.L."/>
            <person name="Alikhan N.F."/>
            <person name="Baker D."/>
            <person name="Gharbi K."/>
            <person name="Hall N."/>
            <person name="Watson M."/>
            <person name="Adriaenssens E.M."/>
            <person name="Foster-Nyarko E."/>
            <person name="Jarju S."/>
            <person name="Secka A."/>
            <person name="Antonio M."/>
            <person name="Oren A."/>
            <person name="Chaudhuri R.R."/>
            <person name="La Ragione R."/>
            <person name="Hildebrand F."/>
            <person name="Pallen M.J."/>
        </authorList>
    </citation>
    <scope>NUCLEOTIDE SEQUENCE</scope>
    <source>
        <strain evidence="3">CHK188-5543</strain>
    </source>
</reference>
<dbReference type="PROSITE" id="PS50887">
    <property type="entry name" value="GGDEF"/>
    <property type="match status" value="1"/>
</dbReference>
<comment type="caution">
    <text evidence="3">The sequence shown here is derived from an EMBL/GenBank/DDBJ whole genome shotgun (WGS) entry which is preliminary data.</text>
</comment>
<dbReference type="NCBIfam" id="TIGR00254">
    <property type="entry name" value="GGDEF"/>
    <property type="match status" value="1"/>
</dbReference>
<dbReference type="EMBL" id="DXES01000156">
    <property type="protein sequence ID" value="HIX66007.1"/>
    <property type="molecule type" value="Genomic_DNA"/>
</dbReference>
<dbReference type="InterPro" id="IPR029787">
    <property type="entry name" value="Nucleotide_cyclase"/>
</dbReference>
<feature type="transmembrane region" description="Helical" evidence="1">
    <location>
        <begin position="95"/>
        <end position="115"/>
    </location>
</feature>
<dbReference type="GO" id="GO:0052621">
    <property type="term" value="F:diguanylate cyclase activity"/>
    <property type="evidence" value="ECO:0007669"/>
    <property type="project" value="TreeGrafter"/>
</dbReference>
<dbReference type="PANTHER" id="PTHR45138:SF9">
    <property type="entry name" value="DIGUANYLATE CYCLASE DGCM-RELATED"/>
    <property type="match status" value="1"/>
</dbReference>
<feature type="transmembrane region" description="Helical" evidence="1">
    <location>
        <begin position="31"/>
        <end position="52"/>
    </location>
</feature>
<dbReference type="InterPro" id="IPR000160">
    <property type="entry name" value="GGDEF_dom"/>
</dbReference>
<protein>
    <submittedName>
        <fullName evidence="3">GGDEF domain-containing protein</fullName>
    </submittedName>
</protein>
<dbReference type="SUPFAM" id="SSF55073">
    <property type="entry name" value="Nucleotide cyclase"/>
    <property type="match status" value="1"/>
</dbReference>
<keyword evidence="1" id="KW-1133">Transmembrane helix</keyword>
<proteinExistence type="predicted"/>
<dbReference type="PANTHER" id="PTHR45138">
    <property type="entry name" value="REGULATORY COMPONENTS OF SENSORY TRANSDUCTION SYSTEM"/>
    <property type="match status" value="1"/>
</dbReference>
<evidence type="ECO:0000256" key="1">
    <source>
        <dbReference type="SAM" id="Phobius"/>
    </source>
</evidence>
<feature type="domain" description="GGDEF" evidence="2">
    <location>
        <begin position="241"/>
        <end position="371"/>
    </location>
</feature>
<dbReference type="Gene3D" id="3.30.70.270">
    <property type="match status" value="1"/>
</dbReference>
<dbReference type="Pfam" id="PF00990">
    <property type="entry name" value="GGDEF"/>
    <property type="match status" value="1"/>
</dbReference>
<dbReference type="Proteomes" id="UP000886800">
    <property type="component" value="Unassembled WGS sequence"/>
</dbReference>
<keyword evidence="1" id="KW-0472">Membrane</keyword>
<evidence type="ECO:0000313" key="4">
    <source>
        <dbReference type="Proteomes" id="UP000886800"/>
    </source>
</evidence>
<name>A0A9D1WSC7_9FIRM</name>
<feature type="transmembrane region" description="Helical" evidence="1">
    <location>
        <begin position="127"/>
        <end position="157"/>
    </location>
</feature>
<evidence type="ECO:0000313" key="3">
    <source>
        <dbReference type="EMBL" id="HIX66007.1"/>
    </source>
</evidence>
<dbReference type="InterPro" id="IPR043128">
    <property type="entry name" value="Rev_trsase/Diguanyl_cyclase"/>
</dbReference>
<dbReference type="SMART" id="SM00267">
    <property type="entry name" value="GGDEF"/>
    <property type="match status" value="1"/>
</dbReference>
<keyword evidence="1" id="KW-0812">Transmembrane</keyword>
<organism evidence="3 4">
    <name type="scientific">Candidatus Anaerotruncus excrementipullorum</name>
    <dbReference type="NCBI Taxonomy" id="2838465"/>
    <lineage>
        <taxon>Bacteria</taxon>
        <taxon>Bacillati</taxon>
        <taxon>Bacillota</taxon>
        <taxon>Clostridia</taxon>
        <taxon>Eubacteriales</taxon>
        <taxon>Oscillospiraceae</taxon>
        <taxon>Anaerotruncus</taxon>
    </lineage>
</organism>
<feature type="transmembrane region" description="Helical" evidence="1">
    <location>
        <begin position="169"/>
        <end position="188"/>
    </location>
</feature>